<evidence type="ECO:0000313" key="2">
    <source>
        <dbReference type="Proteomes" id="UP000012164"/>
    </source>
</evidence>
<evidence type="ECO:0000313" key="1">
    <source>
        <dbReference type="EMBL" id="EMJ37068.1"/>
    </source>
</evidence>
<dbReference type="AlphaFoldDB" id="A0A0F6IG93"/>
<protein>
    <submittedName>
        <fullName evidence="1">Uncharacterized protein</fullName>
    </submittedName>
</protein>
<sequence length="57" mass="6560">MILRTNSKSSGSYIHLLEMIDPNFLKAKNSGVSAFQSFTVKYRFYGSSHRLSRIINF</sequence>
<organism evidence="1 2">
    <name type="scientific">Leptospira interrogans str. FPW1039</name>
    <dbReference type="NCBI Taxonomy" id="1193040"/>
    <lineage>
        <taxon>Bacteria</taxon>
        <taxon>Pseudomonadati</taxon>
        <taxon>Spirochaetota</taxon>
        <taxon>Spirochaetia</taxon>
        <taxon>Leptospirales</taxon>
        <taxon>Leptospiraceae</taxon>
        <taxon>Leptospira</taxon>
    </lineage>
</organism>
<name>A0A0F6IG93_LEPIR</name>
<dbReference type="Proteomes" id="UP000012164">
    <property type="component" value="Unassembled WGS sequence"/>
</dbReference>
<proteinExistence type="predicted"/>
<dbReference type="EMBL" id="AKWR02000101">
    <property type="protein sequence ID" value="EMJ37068.1"/>
    <property type="molecule type" value="Genomic_DNA"/>
</dbReference>
<gene>
    <name evidence="1" type="ORF">LEP1GSC079_5149</name>
</gene>
<reference evidence="1 2" key="1">
    <citation type="submission" date="2013-01" db="EMBL/GenBank/DDBJ databases">
        <authorList>
            <person name="Harkins D.M."/>
            <person name="Durkin A.S."/>
            <person name="Brinkac L.M."/>
            <person name="Haft D.H."/>
            <person name="Selengut J.D."/>
            <person name="Sanka R."/>
            <person name="DePew J."/>
            <person name="Purushe J."/>
            <person name="Peacock S.J."/>
            <person name="Thaipadungpanit J."/>
            <person name="Wuthiekanun V.W."/>
            <person name="Day N.P."/>
            <person name="Vinetz J.M."/>
            <person name="Sutton G.G."/>
            <person name="Nierman W.C."/>
            <person name="Fouts D.E."/>
        </authorList>
    </citation>
    <scope>NUCLEOTIDE SEQUENCE [LARGE SCALE GENOMIC DNA]</scope>
    <source>
        <strain evidence="1 2">FPW1039</strain>
    </source>
</reference>
<accession>A0A0F6IG93</accession>
<comment type="caution">
    <text evidence="1">The sequence shown here is derived from an EMBL/GenBank/DDBJ whole genome shotgun (WGS) entry which is preliminary data.</text>
</comment>